<sequence>MFEEEQDNKIYNLIITRGIDQENEYGQFSEKLYSKPDFLWTESMARDYAPFGETFFKNVDLIVILSGLYNYNKEPIDILIKKAEEYDIPILLVRPYGMEIVPEELEAKAKSVVGWNANCIVDDIRSIVNGDYDEICDDF</sequence>
<accession>A0A126QZQ7</accession>
<name>A0A126QZQ7_METOL</name>
<proteinExistence type="predicted"/>
<dbReference type="Gene3D" id="3.40.50.9200">
    <property type="entry name" value="Hypothetical protein MTH538"/>
    <property type="match status" value="1"/>
</dbReference>
<dbReference type="KEGG" id="mol:YLM1_0757"/>
<organism evidence="1 2">
    <name type="scientific">Methanobrevibacter olleyae</name>
    <dbReference type="NCBI Taxonomy" id="294671"/>
    <lineage>
        <taxon>Archaea</taxon>
        <taxon>Methanobacteriati</taxon>
        <taxon>Methanobacteriota</taxon>
        <taxon>Methanomada group</taxon>
        <taxon>Methanobacteria</taxon>
        <taxon>Methanobacteriales</taxon>
        <taxon>Methanobacteriaceae</taxon>
        <taxon>Methanobrevibacter</taxon>
    </lineage>
</organism>
<dbReference type="InterPro" id="IPR036490">
    <property type="entry name" value="ThsB_TIR-like_sf"/>
</dbReference>
<gene>
    <name evidence="1" type="ORF">YLM1_0757</name>
</gene>
<dbReference type="EMBL" id="CP014265">
    <property type="protein sequence ID" value="AMK15314.1"/>
    <property type="molecule type" value="Genomic_DNA"/>
</dbReference>
<dbReference type="STRING" id="294671.YLM1_0757"/>
<dbReference type="RefSeq" id="WP_067146459.1">
    <property type="nucleotide sequence ID" value="NZ_CP014265.1"/>
</dbReference>
<reference evidence="1 2" key="1">
    <citation type="journal article" date="2016" name="Genome Announc.">
        <title>Draft Genome Sequence of the Rumen Methanogen Methanobrevibacter olleyae YLM1.</title>
        <authorList>
            <person name="Kelly W.J."/>
            <person name="Li D."/>
            <person name="Lambie S.C."/>
            <person name="Cox F."/>
            <person name="Attwood G.T."/>
            <person name="Altermann E."/>
            <person name="Leahy S.C."/>
        </authorList>
    </citation>
    <scope>NUCLEOTIDE SEQUENCE [LARGE SCALE GENOMIC DNA]</scope>
    <source>
        <strain evidence="1 2">YLM1</strain>
    </source>
</reference>
<dbReference type="SUPFAM" id="SSF52206">
    <property type="entry name" value="Hypothetical protein MTH538"/>
    <property type="match status" value="1"/>
</dbReference>
<dbReference type="GeneID" id="28489054"/>
<dbReference type="AlphaFoldDB" id="A0A126QZQ7"/>
<evidence type="ECO:0000313" key="2">
    <source>
        <dbReference type="Proteomes" id="UP000066376"/>
    </source>
</evidence>
<evidence type="ECO:0000313" key="1">
    <source>
        <dbReference type="EMBL" id="AMK15314.1"/>
    </source>
</evidence>
<evidence type="ECO:0008006" key="3">
    <source>
        <dbReference type="Google" id="ProtNLM"/>
    </source>
</evidence>
<dbReference type="Proteomes" id="UP000066376">
    <property type="component" value="Chromosome"/>
</dbReference>
<keyword evidence="2" id="KW-1185">Reference proteome</keyword>
<protein>
    <recommendedName>
        <fullName evidence="3">Thoeris protein ThsB TIR-like domain-containing protein</fullName>
    </recommendedName>
</protein>
<reference evidence="2" key="2">
    <citation type="submission" date="2016-02" db="EMBL/GenBank/DDBJ databases">
        <title>The draft genome sequence of the rumen methanogen Methanobrevibacter olleyae YLM1.</title>
        <authorList>
            <consortium name="New Zealand Agricultural Greenhouse Gas Research Centre/Pastoral Greenhouse Gas Research Consortium"/>
            <person name="Kelly W.J."/>
            <person name="Li D."/>
            <person name="Lambie S.C."/>
            <person name="Attwood G.T."/>
            <person name="Altermann E."/>
            <person name="Leahy S.C."/>
        </authorList>
    </citation>
    <scope>NUCLEOTIDE SEQUENCE [LARGE SCALE GENOMIC DNA]</scope>
    <source>
        <strain evidence="2">YLM1</strain>
    </source>
</reference>
<dbReference type="PATRIC" id="fig|294671.3.peg.790"/>